<dbReference type="GO" id="GO:0009307">
    <property type="term" value="P:DNA restriction-modification system"/>
    <property type="evidence" value="ECO:0007669"/>
    <property type="project" value="UniProtKB-KW"/>
</dbReference>
<evidence type="ECO:0000256" key="5">
    <source>
        <dbReference type="SAM" id="Coils"/>
    </source>
</evidence>
<dbReference type="PANTHER" id="PTHR43140">
    <property type="entry name" value="TYPE-1 RESTRICTION ENZYME ECOKI SPECIFICITY PROTEIN"/>
    <property type="match status" value="1"/>
</dbReference>
<evidence type="ECO:0000259" key="6">
    <source>
        <dbReference type="Pfam" id="PF01420"/>
    </source>
</evidence>
<dbReference type="AlphaFoldDB" id="A0A7M2XWB1"/>
<organism evidence="7 8">
    <name type="scientific">Rhodococcus pyridinivorans</name>
    <dbReference type="NCBI Taxonomy" id="103816"/>
    <lineage>
        <taxon>Bacteria</taxon>
        <taxon>Bacillati</taxon>
        <taxon>Actinomycetota</taxon>
        <taxon>Actinomycetes</taxon>
        <taxon>Mycobacteriales</taxon>
        <taxon>Nocardiaceae</taxon>
        <taxon>Rhodococcus</taxon>
    </lineage>
</organism>
<dbReference type="RefSeq" id="WP_193904266.1">
    <property type="nucleotide sequence ID" value="NZ_CP063453.1"/>
</dbReference>
<dbReference type="SUPFAM" id="SSF116734">
    <property type="entry name" value="DNA methylase specificity domain"/>
    <property type="match status" value="2"/>
</dbReference>
<accession>A0A7M2XWB1</accession>
<comment type="subunit">
    <text evidence="4">The methyltransferase is composed of M and S polypeptides.</text>
</comment>
<dbReference type="GO" id="GO:0003677">
    <property type="term" value="F:DNA binding"/>
    <property type="evidence" value="ECO:0007669"/>
    <property type="project" value="UniProtKB-KW"/>
</dbReference>
<name>A0A7M2XWB1_9NOCA</name>
<reference evidence="7 8" key="1">
    <citation type="submission" date="2020-10" db="EMBL/GenBank/DDBJ databases">
        <title>Whole genome sequence of oil-degrading bacteria Rhodococcus pyridinivorans strain 5Ap.</title>
        <authorList>
            <person name="Akhremchuk A.E."/>
            <person name="Valentovich L.N."/>
            <person name="Charniauskaya M.I."/>
            <person name="Bukliarevich H.A."/>
            <person name="Titok M.A."/>
        </authorList>
    </citation>
    <scope>NUCLEOTIDE SEQUENCE [LARGE SCALE GENOMIC DNA]</scope>
    <source>
        <strain evidence="7 8">5Ap</strain>
        <plasmid evidence="7 8">pSID</plasmid>
    </source>
</reference>
<dbReference type="InterPro" id="IPR000055">
    <property type="entry name" value="Restrct_endonuc_typeI_TRD"/>
</dbReference>
<keyword evidence="7" id="KW-0378">Hydrolase</keyword>
<dbReference type="Gene3D" id="3.90.220.20">
    <property type="entry name" value="DNA methylase specificity domains"/>
    <property type="match status" value="2"/>
</dbReference>
<evidence type="ECO:0000313" key="7">
    <source>
        <dbReference type="EMBL" id="QOW02015.1"/>
    </source>
</evidence>
<keyword evidence="7" id="KW-0540">Nuclease</keyword>
<dbReference type="InterPro" id="IPR051212">
    <property type="entry name" value="Type-I_RE_S_subunit"/>
</dbReference>
<feature type="domain" description="Type I restriction modification DNA specificity" evidence="6">
    <location>
        <begin position="246"/>
        <end position="379"/>
    </location>
</feature>
<keyword evidence="5" id="KW-0175">Coiled coil</keyword>
<keyword evidence="3" id="KW-0238">DNA-binding</keyword>
<feature type="coiled-coil region" evidence="5">
    <location>
        <begin position="172"/>
        <end position="203"/>
    </location>
</feature>
<keyword evidence="7" id="KW-0614">Plasmid</keyword>
<protein>
    <submittedName>
        <fullName evidence="7">Restriction endonuclease subunit S</fullName>
    </submittedName>
</protein>
<keyword evidence="8" id="KW-1185">Reference proteome</keyword>
<evidence type="ECO:0000256" key="2">
    <source>
        <dbReference type="ARBA" id="ARBA00022747"/>
    </source>
</evidence>
<gene>
    <name evidence="7" type="ORF">INP59_26955</name>
</gene>
<evidence type="ECO:0000256" key="4">
    <source>
        <dbReference type="ARBA" id="ARBA00038652"/>
    </source>
</evidence>
<evidence type="ECO:0000313" key="8">
    <source>
        <dbReference type="Proteomes" id="UP000593818"/>
    </source>
</evidence>
<geneLocation type="plasmid" evidence="7 8">
    <name>pSID</name>
</geneLocation>
<dbReference type="Proteomes" id="UP000593818">
    <property type="component" value="Plasmid pSID"/>
</dbReference>
<evidence type="ECO:0000256" key="1">
    <source>
        <dbReference type="ARBA" id="ARBA00010923"/>
    </source>
</evidence>
<proteinExistence type="inferred from homology"/>
<dbReference type="GO" id="GO:0004519">
    <property type="term" value="F:endonuclease activity"/>
    <property type="evidence" value="ECO:0007669"/>
    <property type="project" value="UniProtKB-KW"/>
</dbReference>
<dbReference type="InterPro" id="IPR044946">
    <property type="entry name" value="Restrct_endonuc_typeI_TRD_sf"/>
</dbReference>
<sequence>MTQAQFDFEQAWAGSVPARWRWTRNKELLSESQALTADGSEELLSVSHLTGITPKSEKNVTMTAAESLKGYRLVETGDLVINTMWAWMGALGVAKQSGIVSPAYGVYKPRQDAPFHPVFYDYFYRSIPYVMEMTRLSRGIWSSRLRLYPDVFLRMAIPIPPLEEQRAIADYLDRETARIDTLIEEQQRLIEMLRERRRVLVTRAVCFGVDEDVELRDSGDPVVGLVPRHWTVKAVRHWMESLDGQRIPLSGEERADRRGDFNYYGASGVIDHVDGYLFDEPLVLVSEDGANLLMRSTPIAFAAKGRYWVNNHAHVLRPLGDGDVDFWAQRLEALDVTTVVSGSAQPKLTAGALMGLRVSAPDDINEQRRIAAYLAEQTSKIDVLIAESERFVQLSRERRAALITAAVTGQIDIRETG</sequence>
<dbReference type="EMBL" id="CP063453">
    <property type="protein sequence ID" value="QOW02015.1"/>
    <property type="molecule type" value="Genomic_DNA"/>
</dbReference>
<evidence type="ECO:0000256" key="3">
    <source>
        <dbReference type="ARBA" id="ARBA00023125"/>
    </source>
</evidence>
<dbReference type="REBASE" id="453453">
    <property type="entry name" value="S.Rpy5ApORF26950P"/>
</dbReference>
<keyword evidence="7" id="KW-0255">Endonuclease</keyword>
<dbReference type="Pfam" id="PF01420">
    <property type="entry name" value="Methylase_S"/>
    <property type="match status" value="1"/>
</dbReference>
<dbReference type="PANTHER" id="PTHR43140:SF1">
    <property type="entry name" value="TYPE I RESTRICTION ENZYME ECOKI SPECIFICITY SUBUNIT"/>
    <property type="match status" value="1"/>
</dbReference>
<dbReference type="Gene3D" id="1.10.287.1120">
    <property type="entry name" value="Bipartite methylase S protein"/>
    <property type="match status" value="1"/>
</dbReference>
<comment type="similarity">
    <text evidence="1">Belongs to the type-I restriction system S methylase family.</text>
</comment>
<keyword evidence="2" id="KW-0680">Restriction system</keyword>
<dbReference type="CDD" id="cd17262">
    <property type="entry name" value="RMtype1_S_Aco12261I-TRD2-CR2"/>
    <property type="match status" value="1"/>
</dbReference>